<comment type="subcellular location">
    <subcellularLocation>
        <location evidence="1">Membrane</location>
        <topology evidence="1">Multi-pass membrane protein</topology>
    </subcellularLocation>
</comment>
<keyword evidence="7" id="KW-0378">Hydrolase</keyword>
<dbReference type="Pfam" id="PF01694">
    <property type="entry name" value="Rhomboid"/>
    <property type="match status" value="1"/>
</dbReference>
<gene>
    <name evidence="7" type="ORF">BK659_01720</name>
</gene>
<protein>
    <submittedName>
        <fullName evidence="7">Rhomboid family intramembrane serine protease</fullName>
    </submittedName>
</protein>
<feature type="transmembrane region" description="Helical" evidence="5">
    <location>
        <begin position="107"/>
        <end position="126"/>
    </location>
</feature>
<keyword evidence="3 5" id="KW-1133">Transmembrane helix</keyword>
<dbReference type="AlphaFoldDB" id="A0A423HCR8"/>
<dbReference type="SUPFAM" id="SSF144091">
    <property type="entry name" value="Rhomboid-like"/>
    <property type="match status" value="1"/>
</dbReference>
<feature type="transmembrane region" description="Helical" evidence="5">
    <location>
        <begin position="133"/>
        <end position="152"/>
    </location>
</feature>
<feature type="transmembrane region" description="Helical" evidence="5">
    <location>
        <begin position="12"/>
        <end position="32"/>
    </location>
</feature>
<keyword evidence="2 5" id="KW-0812">Transmembrane</keyword>
<feature type="transmembrane region" description="Helical" evidence="5">
    <location>
        <begin position="158"/>
        <end position="176"/>
    </location>
</feature>
<dbReference type="GO" id="GO:0004252">
    <property type="term" value="F:serine-type endopeptidase activity"/>
    <property type="evidence" value="ECO:0007669"/>
    <property type="project" value="InterPro"/>
</dbReference>
<dbReference type="GO" id="GO:0006508">
    <property type="term" value="P:proteolysis"/>
    <property type="evidence" value="ECO:0007669"/>
    <property type="project" value="UniProtKB-KW"/>
</dbReference>
<keyword evidence="7" id="KW-0645">Protease</keyword>
<evidence type="ECO:0000256" key="1">
    <source>
        <dbReference type="ARBA" id="ARBA00004141"/>
    </source>
</evidence>
<evidence type="ECO:0000256" key="5">
    <source>
        <dbReference type="SAM" id="Phobius"/>
    </source>
</evidence>
<feature type="transmembrane region" description="Helical" evidence="5">
    <location>
        <begin position="82"/>
        <end position="101"/>
    </location>
</feature>
<dbReference type="OrthoDB" id="465874at2"/>
<evidence type="ECO:0000256" key="2">
    <source>
        <dbReference type="ARBA" id="ARBA00022692"/>
    </source>
</evidence>
<dbReference type="InterPro" id="IPR022764">
    <property type="entry name" value="Peptidase_S54_rhomboid_dom"/>
</dbReference>
<evidence type="ECO:0000313" key="7">
    <source>
        <dbReference type="EMBL" id="RON10976.1"/>
    </source>
</evidence>
<dbReference type="GO" id="GO:0016020">
    <property type="term" value="C:membrane"/>
    <property type="evidence" value="ECO:0007669"/>
    <property type="project" value="UniProtKB-SubCell"/>
</dbReference>
<sequence>MDRVTGFKIIAGLAMLMVAIHLLNMLTGYSLTMFGLVPRTAHGLVGIVTSPFLHVSFAHLIANLVPFLVLGTLVIAEGFKRFAAVSAIIILLGGSLVWLFGFNGVHVGASAWVFGLWAYLLGRAWFHRSWSNVLIAGTVALLYGGLIFGFIPRQGVSVEGHIGGAFAGFIAARLLLSAPPASRAANSSKLPPPA</sequence>
<evidence type="ECO:0000256" key="3">
    <source>
        <dbReference type="ARBA" id="ARBA00022989"/>
    </source>
</evidence>
<name>A0A423HCR8_9PSED</name>
<dbReference type="EMBL" id="MOBJ01000002">
    <property type="protein sequence ID" value="RON10976.1"/>
    <property type="molecule type" value="Genomic_DNA"/>
</dbReference>
<evidence type="ECO:0000259" key="6">
    <source>
        <dbReference type="Pfam" id="PF01694"/>
    </source>
</evidence>
<reference evidence="7 8" key="1">
    <citation type="submission" date="2016-10" db="EMBL/GenBank/DDBJ databases">
        <title>Comparative genome analysis of multiple Pseudomonas spp. focuses on biocontrol and plant growth promoting traits.</title>
        <authorList>
            <person name="Tao X.-Y."/>
            <person name="Taylor C.G."/>
        </authorList>
    </citation>
    <scope>NUCLEOTIDE SEQUENCE [LARGE SCALE GENOMIC DNA]</scope>
    <source>
        <strain evidence="7 8">48H11</strain>
    </source>
</reference>
<dbReference type="InterPro" id="IPR035952">
    <property type="entry name" value="Rhomboid-like_sf"/>
</dbReference>
<dbReference type="Proteomes" id="UP000286071">
    <property type="component" value="Unassembled WGS sequence"/>
</dbReference>
<dbReference type="Gene3D" id="1.20.1540.10">
    <property type="entry name" value="Rhomboid-like"/>
    <property type="match status" value="1"/>
</dbReference>
<proteinExistence type="predicted"/>
<feature type="domain" description="Peptidase S54 rhomboid" evidence="6">
    <location>
        <begin position="44"/>
        <end position="176"/>
    </location>
</feature>
<evidence type="ECO:0000256" key="4">
    <source>
        <dbReference type="ARBA" id="ARBA00023136"/>
    </source>
</evidence>
<comment type="caution">
    <text evidence="7">The sequence shown here is derived from an EMBL/GenBank/DDBJ whole genome shotgun (WGS) entry which is preliminary data.</text>
</comment>
<feature type="transmembrane region" description="Helical" evidence="5">
    <location>
        <begin position="52"/>
        <end position="75"/>
    </location>
</feature>
<organism evidence="7 8">
    <name type="scientific">Pseudomonas brassicacearum</name>
    <dbReference type="NCBI Taxonomy" id="930166"/>
    <lineage>
        <taxon>Bacteria</taxon>
        <taxon>Pseudomonadati</taxon>
        <taxon>Pseudomonadota</taxon>
        <taxon>Gammaproteobacteria</taxon>
        <taxon>Pseudomonadales</taxon>
        <taxon>Pseudomonadaceae</taxon>
        <taxon>Pseudomonas</taxon>
    </lineage>
</organism>
<keyword evidence="4 5" id="KW-0472">Membrane</keyword>
<evidence type="ECO:0000313" key="8">
    <source>
        <dbReference type="Proteomes" id="UP000286071"/>
    </source>
</evidence>
<dbReference type="RefSeq" id="WP_123423441.1">
    <property type="nucleotide sequence ID" value="NZ_MOBJ01000002.1"/>
</dbReference>
<accession>A0A423HCR8</accession>